<sequence length="97" mass="10393">MARSNFSGAMLGWPPLISASYICANNRSIFTSAWLAIVRIERSGWDFGTKSSSLRIVNKLSVKVSAPRMKVGLDGVLKSTLQSVVALTFARGISAAC</sequence>
<name>A0ABN7ZU02_9BURK</name>
<evidence type="ECO:0008006" key="3">
    <source>
        <dbReference type="Google" id="ProtNLM"/>
    </source>
</evidence>
<proteinExistence type="predicted"/>
<dbReference type="EMBL" id="CAJZAF010000154">
    <property type="protein sequence ID" value="CAG9187771.1"/>
    <property type="molecule type" value="Genomic_DNA"/>
</dbReference>
<reference evidence="1 2" key="1">
    <citation type="submission" date="2021-08" db="EMBL/GenBank/DDBJ databases">
        <authorList>
            <person name="Peeters C."/>
        </authorList>
    </citation>
    <scope>NUCLEOTIDE SEQUENCE [LARGE SCALE GENOMIC DNA]</scope>
    <source>
        <strain evidence="1 2">LMG 23994</strain>
    </source>
</reference>
<gene>
    <name evidence="1" type="ORF">LMG23994_07218</name>
</gene>
<evidence type="ECO:0000313" key="1">
    <source>
        <dbReference type="EMBL" id="CAG9187771.1"/>
    </source>
</evidence>
<comment type="caution">
    <text evidence="1">The sequence shown here is derived from an EMBL/GenBank/DDBJ whole genome shotgun (WGS) entry which is preliminary data.</text>
</comment>
<dbReference type="Proteomes" id="UP000701702">
    <property type="component" value="Unassembled WGS sequence"/>
</dbReference>
<evidence type="ECO:0000313" key="2">
    <source>
        <dbReference type="Proteomes" id="UP000701702"/>
    </source>
</evidence>
<keyword evidence="2" id="KW-1185">Reference proteome</keyword>
<accession>A0ABN7ZU02</accession>
<protein>
    <recommendedName>
        <fullName evidence="3">Secreted protein</fullName>
    </recommendedName>
</protein>
<organism evidence="1 2">
    <name type="scientific">Cupriavidus pinatubonensis</name>
    <dbReference type="NCBI Taxonomy" id="248026"/>
    <lineage>
        <taxon>Bacteria</taxon>
        <taxon>Pseudomonadati</taxon>
        <taxon>Pseudomonadota</taxon>
        <taxon>Betaproteobacteria</taxon>
        <taxon>Burkholderiales</taxon>
        <taxon>Burkholderiaceae</taxon>
        <taxon>Cupriavidus</taxon>
    </lineage>
</organism>